<proteinExistence type="predicted"/>
<feature type="compositionally biased region" description="Polar residues" evidence="1">
    <location>
        <begin position="80"/>
        <end position="101"/>
    </location>
</feature>
<reference evidence="3" key="2">
    <citation type="submission" date="2015-08" db="UniProtKB">
        <authorList>
            <consortium name="WormBaseParasite"/>
        </authorList>
    </citation>
    <scope>IDENTIFICATION</scope>
</reference>
<evidence type="ECO:0000313" key="3">
    <source>
        <dbReference type="WBParaSite" id="SVE_0750200.1"/>
    </source>
</evidence>
<organism evidence="2 3">
    <name type="scientific">Strongyloides venezuelensis</name>
    <name type="common">Threadworm</name>
    <dbReference type="NCBI Taxonomy" id="75913"/>
    <lineage>
        <taxon>Eukaryota</taxon>
        <taxon>Metazoa</taxon>
        <taxon>Ecdysozoa</taxon>
        <taxon>Nematoda</taxon>
        <taxon>Chromadorea</taxon>
        <taxon>Rhabditida</taxon>
        <taxon>Tylenchina</taxon>
        <taxon>Panagrolaimomorpha</taxon>
        <taxon>Strongyloidoidea</taxon>
        <taxon>Strongyloididae</taxon>
        <taxon>Strongyloides</taxon>
    </lineage>
</organism>
<dbReference type="WBParaSite" id="SVE_0750200.1">
    <property type="protein sequence ID" value="SVE_0750200.1"/>
    <property type="gene ID" value="SVE_0750200"/>
</dbReference>
<dbReference type="AlphaFoldDB" id="A0A0K0FF62"/>
<dbReference type="Proteomes" id="UP000035680">
    <property type="component" value="Unassembled WGS sequence"/>
</dbReference>
<keyword evidence="2" id="KW-1185">Reference proteome</keyword>
<protein>
    <submittedName>
        <fullName evidence="3">PRESAN domain-containing protein</fullName>
    </submittedName>
</protein>
<reference evidence="2" key="1">
    <citation type="submission" date="2014-07" db="EMBL/GenBank/DDBJ databases">
        <authorList>
            <person name="Martin A.A"/>
            <person name="De Silva N."/>
        </authorList>
    </citation>
    <scope>NUCLEOTIDE SEQUENCE</scope>
</reference>
<sequence length="359" mass="42426">MIGMTDKYVLQSVIFYCLFCIIMETSKRKLNDDFCKKSISDIDPYGILREFLIFPDDDTSTKKEEDAFNEEMMDEGVGSGSSSKHNTNYDSSTLSENNDQTDITDKESLDKGVKLKVNGIKIFCSFNEQLGIQGDSEALMNARMKAESRRQLAAKSSPEERQFQHEEAWKEDINDLYNLLEEEAENKLRGSCNSLKNTIRDVDERVMKRNKYIRRNLTKRQVKISCEFFLLDVIKRCFNDYIIGHRIQNDDLLVKFYRYDNRMIALKNTLRSHTYFEKLITLIYNTRLIYGKIIPIPYLNDYIRNFVHSTCPHFVIGRTKKIARHYIRNYSWMYEEYNRMRKNNKNNIIENEGITDTDE</sequence>
<name>A0A0K0FF62_STRVS</name>
<accession>A0A0K0FF62</accession>
<feature type="region of interest" description="Disordered" evidence="1">
    <location>
        <begin position="73"/>
        <end position="103"/>
    </location>
</feature>
<evidence type="ECO:0000313" key="2">
    <source>
        <dbReference type="Proteomes" id="UP000035680"/>
    </source>
</evidence>
<evidence type="ECO:0000256" key="1">
    <source>
        <dbReference type="SAM" id="MobiDB-lite"/>
    </source>
</evidence>